<dbReference type="SMART" id="SM00233">
    <property type="entry name" value="PH"/>
    <property type="match status" value="1"/>
</dbReference>
<dbReference type="CDD" id="cd00160">
    <property type="entry name" value="RhoGEF"/>
    <property type="match status" value="1"/>
</dbReference>
<organism evidence="3">
    <name type="scientific">Arcella intermedia</name>
    <dbReference type="NCBI Taxonomy" id="1963864"/>
    <lineage>
        <taxon>Eukaryota</taxon>
        <taxon>Amoebozoa</taxon>
        <taxon>Tubulinea</taxon>
        <taxon>Elardia</taxon>
        <taxon>Arcellinida</taxon>
        <taxon>Sphaerothecina</taxon>
        <taxon>Arcellidae</taxon>
        <taxon>Arcella</taxon>
    </lineage>
</organism>
<dbReference type="InterPro" id="IPR011993">
    <property type="entry name" value="PH-like_dom_sf"/>
</dbReference>
<dbReference type="AlphaFoldDB" id="A0A6B2L7W0"/>
<dbReference type="GO" id="GO:0005737">
    <property type="term" value="C:cytoplasm"/>
    <property type="evidence" value="ECO:0007669"/>
    <property type="project" value="TreeGrafter"/>
</dbReference>
<dbReference type="InterPro" id="IPR051092">
    <property type="entry name" value="FYVE_RhoGEF_PH"/>
</dbReference>
<name>A0A6B2L7W0_9EUKA</name>
<dbReference type="Gene3D" id="1.20.900.10">
    <property type="entry name" value="Dbl homology (DH) domain"/>
    <property type="match status" value="1"/>
</dbReference>
<evidence type="ECO:0000259" key="1">
    <source>
        <dbReference type="PROSITE" id="PS50003"/>
    </source>
</evidence>
<dbReference type="PANTHER" id="PTHR12673">
    <property type="entry name" value="FACIOGENITAL DYSPLASIA PROTEIN"/>
    <property type="match status" value="1"/>
</dbReference>
<feature type="domain" description="PH" evidence="1">
    <location>
        <begin position="197"/>
        <end position="309"/>
    </location>
</feature>
<dbReference type="InterPro" id="IPR000219">
    <property type="entry name" value="DH_dom"/>
</dbReference>
<evidence type="ECO:0008006" key="4">
    <source>
        <dbReference type="Google" id="ProtNLM"/>
    </source>
</evidence>
<dbReference type="SUPFAM" id="SSF48065">
    <property type="entry name" value="DBL homology domain (DH-domain)"/>
    <property type="match status" value="1"/>
</dbReference>
<dbReference type="Gene3D" id="2.30.29.30">
    <property type="entry name" value="Pleckstrin-homology domain (PH domain)/Phosphotyrosine-binding domain (PTB)"/>
    <property type="match status" value="1"/>
</dbReference>
<accession>A0A6B2L7W0</accession>
<dbReference type="Pfam" id="PF00621">
    <property type="entry name" value="RhoGEF"/>
    <property type="match status" value="1"/>
</dbReference>
<evidence type="ECO:0000259" key="2">
    <source>
        <dbReference type="PROSITE" id="PS50010"/>
    </source>
</evidence>
<dbReference type="EMBL" id="GIBP01004123">
    <property type="protein sequence ID" value="NDV33092.1"/>
    <property type="molecule type" value="Transcribed_RNA"/>
</dbReference>
<dbReference type="SMART" id="SM00325">
    <property type="entry name" value="RhoGEF"/>
    <property type="match status" value="1"/>
</dbReference>
<proteinExistence type="predicted"/>
<feature type="domain" description="DH" evidence="2">
    <location>
        <begin position="1"/>
        <end position="167"/>
    </location>
</feature>
<sequence length="318" mass="37075">MLEVFFKQFNAHASEPDSFLSSNDVKNIFSCAEIILSYNRELLNNLEIVLKNWDPKLSKIGEVFSSMVDFLKIYSAYVSNYTTALNTLEKCKKDPQFLQMLQEAEKDQRLKNMPLSGFLIMPVQRIPRYLMLIRELLKYTPPDHIDYDSLSKTQDRIATVALEVNEAERIASNLQTVYQIQRVFGPQIETIVEPHRRLVKHGKVTLIEKNHKKNRKEAYLILFNDMVILAKQKGDGLDKLVKTPKIDDIDPMEEGTSKVILQIDIAKVTLMMEGEVQFILKTDKNKFLFEFENQNKLIEWSSKFQETKDKYTERLPKT</sequence>
<dbReference type="InterPro" id="IPR035899">
    <property type="entry name" value="DBL_dom_sf"/>
</dbReference>
<dbReference type="SUPFAM" id="SSF50729">
    <property type="entry name" value="PH domain-like"/>
    <property type="match status" value="1"/>
</dbReference>
<dbReference type="PROSITE" id="PS50003">
    <property type="entry name" value="PH_DOMAIN"/>
    <property type="match status" value="1"/>
</dbReference>
<evidence type="ECO:0000313" key="3">
    <source>
        <dbReference type="EMBL" id="NDV33092.1"/>
    </source>
</evidence>
<dbReference type="InterPro" id="IPR001849">
    <property type="entry name" value="PH_domain"/>
</dbReference>
<dbReference type="GO" id="GO:0005085">
    <property type="term" value="F:guanyl-nucleotide exchange factor activity"/>
    <property type="evidence" value="ECO:0007669"/>
    <property type="project" value="InterPro"/>
</dbReference>
<protein>
    <recommendedName>
        <fullName evidence="4">DH domain-containing protein</fullName>
    </recommendedName>
</protein>
<dbReference type="PROSITE" id="PS50010">
    <property type="entry name" value="DH_2"/>
    <property type="match status" value="1"/>
</dbReference>
<reference evidence="3" key="1">
    <citation type="journal article" date="2020" name="J. Eukaryot. Microbiol.">
        <title>De novo Sequencing, Assembly and Annotation of the Transcriptome for the Free-Living Testate Amoeba Arcella intermedia.</title>
        <authorList>
            <person name="Ribeiro G.M."/>
            <person name="Porfirio-Sousa A.L."/>
            <person name="Maurer-Alcala X.X."/>
            <person name="Katz L.A."/>
            <person name="Lahr D.J.G."/>
        </authorList>
    </citation>
    <scope>NUCLEOTIDE SEQUENCE</scope>
</reference>
<dbReference type="PANTHER" id="PTHR12673:SF263">
    <property type="entry name" value="PLECKSTRIN DOMAIN-CONTAINING PROTEIN"/>
    <property type="match status" value="1"/>
</dbReference>